<evidence type="ECO:0000256" key="5">
    <source>
        <dbReference type="ARBA" id="ARBA00023015"/>
    </source>
</evidence>
<dbReference type="InterPro" id="IPR011006">
    <property type="entry name" value="CheY-like_superfamily"/>
</dbReference>
<keyword evidence="2" id="KW-0963">Cytoplasm</keyword>
<dbReference type="Gene3D" id="1.10.10.60">
    <property type="entry name" value="Homeodomain-like"/>
    <property type="match status" value="2"/>
</dbReference>
<dbReference type="InterPro" id="IPR051552">
    <property type="entry name" value="HptR"/>
</dbReference>
<keyword evidence="5" id="KW-0805">Transcription regulation</keyword>
<evidence type="ECO:0000256" key="6">
    <source>
        <dbReference type="ARBA" id="ARBA00023125"/>
    </source>
</evidence>
<evidence type="ECO:0000313" key="11">
    <source>
        <dbReference type="EMBL" id="MFC7149483.1"/>
    </source>
</evidence>
<dbReference type="Pfam" id="PF12833">
    <property type="entry name" value="HTH_18"/>
    <property type="match status" value="1"/>
</dbReference>
<dbReference type="Pfam" id="PF00072">
    <property type="entry name" value="Response_reg"/>
    <property type="match status" value="1"/>
</dbReference>
<dbReference type="PROSITE" id="PS01124">
    <property type="entry name" value="HTH_ARAC_FAMILY_2"/>
    <property type="match status" value="1"/>
</dbReference>
<keyword evidence="6" id="KW-0238">DNA-binding</keyword>
<dbReference type="RefSeq" id="WP_378051474.1">
    <property type="nucleotide sequence ID" value="NZ_JBHMDN010000034.1"/>
</dbReference>
<keyword evidence="4" id="KW-0902">Two-component regulatory system</keyword>
<comment type="subcellular location">
    <subcellularLocation>
        <location evidence="1">Cytoplasm</location>
    </subcellularLocation>
</comment>
<dbReference type="SUPFAM" id="SSF52172">
    <property type="entry name" value="CheY-like"/>
    <property type="match status" value="1"/>
</dbReference>
<feature type="domain" description="HTH araC/xylS-type" evidence="9">
    <location>
        <begin position="262"/>
        <end position="360"/>
    </location>
</feature>
<name>A0ABW2F8E8_9BACL</name>
<dbReference type="CDD" id="cd17536">
    <property type="entry name" value="REC_YesN-like"/>
    <property type="match status" value="1"/>
</dbReference>
<comment type="caution">
    <text evidence="11">The sequence shown here is derived from an EMBL/GenBank/DDBJ whole genome shotgun (WGS) entry which is preliminary data.</text>
</comment>
<dbReference type="PANTHER" id="PTHR42713:SF3">
    <property type="entry name" value="TRANSCRIPTIONAL REGULATORY PROTEIN HPTR"/>
    <property type="match status" value="1"/>
</dbReference>
<dbReference type="PANTHER" id="PTHR42713">
    <property type="entry name" value="HISTIDINE KINASE-RELATED"/>
    <property type="match status" value="1"/>
</dbReference>
<evidence type="ECO:0000256" key="3">
    <source>
        <dbReference type="ARBA" id="ARBA00022553"/>
    </source>
</evidence>
<dbReference type="EMBL" id="JBHTAI010000007">
    <property type="protein sequence ID" value="MFC7149483.1"/>
    <property type="molecule type" value="Genomic_DNA"/>
</dbReference>
<dbReference type="InterPro" id="IPR001789">
    <property type="entry name" value="Sig_transdc_resp-reg_receiver"/>
</dbReference>
<dbReference type="PROSITE" id="PS50110">
    <property type="entry name" value="RESPONSE_REGULATORY"/>
    <property type="match status" value="1"/>
</dbReference>
<dbReference type="InterPro" id="IPR009057">
    <property type="entry name" value="Homeodomain-like_sf"/>
</dbReference>
<sequence length="360" mass="42083">MKRLVIIEDEHWTRELVKQWVKEAKLQIEIVGEAENGEDGLRLIKELDPDIVITDMNMPLMDGAQMLHHLEQWEKPIQIMVLSGYDHFQYTRQAIRSGAAEYLLKPVDPLELKHALELCIQKIKQSQQQNPIAGTTVQLPGEAIFILAGCKRRLSVLFTENEFEPIKQELEACLGKLEAAFPQCTAEQWRRIYSELTLHLEVIIAADSVEETHEIKEILEQINRLSFEGHSEEAARAISGFYYKTLAILADRRKNRKKLNMAVIQEFILNHYAEPLTLELLANRFFVSREYLSKAYKQQYKENLMDYLLRLRMEKAWKLIEDSRLQIKTIAQAVGYKDVSYFHKVFKKYYDISPMSIRKP</sequence>
<evidence type="ECO:0000313" key="12">
    <source>
        <dbReference type="Proteomes" id="UP001596378"/>
    </source>
</evidence>
<proteinExistence type="predicted"/>
<dbReference type="Proteomes" id="UP001596378">
    <property type="component" value="Unassembled WGS sequence"/>
</dbReference>
<evidence type="ECO:0000256" key="4">
    <source>
        <dbReference type="ARBA" id="ARBA00023012"/>
    </source>
</evidence>
<evidence type="ECO:0000256" key="1">
    <source>
        <dbReference type="ARBA" id="ARBA00004496"/>
    </source>
</evidence>
<keyword evidence="3 8" id="KW-0597">Phosphoprotein</keyword>
<feature type="domain" description="Response regulatory" evidence="10">
    <location>
        <begin position="3"/>
        <end position="120"/>
    </location>
</feature>
<dbReference type="InterPro" id="IPR020449">
    <property type="entry name" value="Tscrpt_reg_AraC-type_HTH"/>
</dbReference>
<evidence type="ECO:0000256" key="2">
    <source>
        <dbReference type="ARBA" id="ARBA00022490"/>
    </source>
</evidence>
<dbReference type="InterPro" id="IPR018060">
    <property type="entry name" value="HTH_AraC"/>
</dbReference>
<reference evidence="12" key="1">
    <citation type="journal article" date="2019" name="Int. J. Syst. Evol. Microbiol.">
        <title>The Global Catalogue of Microorganisms (GCM) 10K type strain sequencing project: providing services to taxonomists for standard genome sequencing and annotation.</title>
        <authorList>
            <consortium name="The Broad Institute Genomics Platform"/>
            <consortium name="The Broad Institute Genome Sequencing Center for Infectious Disease"/>
            <person name="Wu L."/>
            <person name="Ma J."/>
        </authorList>
    </citation>
    <scope>NUCLEOTIDE SEQUENCE [LARGE SCALE GENOMIC DNA]</scope>
    <source>
        <strain evidence="12">KCTC 12907</strain>
    </source>
</reference>
<evidence type="ECO:0000259" key="9">
    <source>
        <dbReference type="PROSITE" id="PS01124"/>
    </source>
</evidence>
<keyword evidence="12" id="KW-1185">Reference proteome</keyword>
<protein>
    <submittedName>
        <fullName evidence="11">Response regulator</fullName>
    </submittedName>
</protein>
<gene>
    <name evidence="11" type="ORF">ACFQMJ_13175</name>
</gene>
<dbReference type="Gene3D" id="3.40.50.2300">
    <property type="match status" value="1"/>
</dbReference>
<dbReference type="SMART" id="SM00448">
    <property type="entry name" value="REC"/>
    <property type="match status" value="1"/>
</dbReference>
<dbReference type="PRINTS" id="PR00032">
    <property type="entry name" value="HTHARAC"/>
</dbReference>
<evidence type="ECO:0000256" key="7">
    <source>
        <dbReference type="ARBA" id="ARBA00023163"/>
    </source>
</evidence>
<accession>A0ABW2F8E8</accession>
<dbReference type="SMART" id="SM00342">
    <property type="entry name" value="HTH_ARAC"/>
    <property type="match status" value="1"/>
</dbReference>
<dbReference type="SUPFAM" id="SSF46689">
    <property type="entry name" value="Homeodomain-like"/>
    <property type="match status" value="2"/>
</dbReference>
<organism evidence="11 12">
    <name type="scientific">Cohnella cellulosilytica</name>
    <dbReference type="NCBI Taxonomy" id="986710"/>
    <lineage>
        <taxon>Bacteria</taxon>
        <taxon>Bacillati</taxon>
        <taxon>Bacillota</taxon>
        <taxon>Bacilli</taxon>
        <taxon>Bacillales</taxon>
        <taxon>Paenibacillaceae</taxon>
        <taxon>Cohnella</taxon>
    </lineage>
</organism>
<evidence type="ECO:0000256" key="8">
    <source>
        <dbReference type="PROSITE-ProRule" id="PRU00169"/>
    </source>
</evidence>
<evidence type="ECO:0000259" key="10">
    <source>
        <dbReference type="PROSITE" id="PS50110"/>
    </source>
</evidence>
<feature type="modified residue" description="4-aspartylphosphate" evidence="8">
    <location>
        <position position="55"/>
    </location>
</feature>
<keyword evidence="7" id="KW-0804">Transcription</keyword>